<dbReference type="EMBL" id="CYYU01000009">
    <property type="protein sequence ID" value="CUN82175.1"/>
    <property type="molecule type" value="Genomic_DNA"/>
</dbReference>
<comment type="cofactor">
    <cofactor evidence="2">
        <name>[4Fe-4S] cluster</name>
        <dbReference type="ChEBI" id="CHEBI:49883"/>
    </cofactor>
</comment>
<dbReference type="InterPro" id="IPR028189">
    <property type="entry name" value="Nitr_red_alph_N"/>
</dbReference>
<dbReference type="InterPro" id="IPR050123">
    <property type="entry name" value="Prok_molybdopt-oxidoreductase"/>
</dbReference>
<dbReference type="InterPro" id="IPR006468">
    <property type="entry name" value="NarG"/>
</dbReference>
<dbReference type="InterPro" id="IPR006656">
    <property type="entry name" value="Mopterin_OxRdtase"/>
</dbReference>
<keyword evidence="11" id="KW-0408">Iron</keyword>
<reference evidence="15 16" key="1">
    <citation type="submission" date="2015-09" db="EMBL/GenBank/DDBJ databases">
        <authorList>
            <consortium name="Pathogen Informatics"/>
        </authorList>
    </citation>
    <scope>NUCLEOTIDE SEQUENCE [LARGE SCALE GENOMIC DNA]</scope>
    <source>
        <strain evidence="15 16">2789STDY5608828</strain>
    </source>
</reference>
<dbReference type="GO" id="GO:0042128">
    <property type="term" value="P:nitrate assimilation"/>
    <property type="evidence" value="ECO:0007669"/>
    <property type="project" value="UniProtKB-KW"/>
</dbReference>
<name>A0A174A3U0_9FIRM</name>
<evidence type="ECO:0000256" key="7">
    <source>
        <dbReference type="ARBA" id="ARBA00022505"/>
    </source>
</evidence>
<dbReference type="PANTHER" id="PTHR43105">
    <property type="entry name" value="RESPIRATORY NITRATE REDUCTASE"/>
    <property type="match status" value="1"/>
</dbReference>
<keyword evidence="12" id="KW-0411">Iron-sulfur</keyword>
<dbReference type="PROSITE" id="PS00490">
    <property type="entry name" value="MOLYBDOPTERIN_PROK_2"/>
    <property type="match status" value="1"/>
</dbReference>
<dbReference type="RefSeq" id="WP_055161847.1">
    <property type="nucleotide sequence ID" value="NZ_CABIWZ010000009.1"/>
</dbReference>
<evidence type="ECO:0000313" key="16">
    <source>
        <dbReference type="Proteomes" id="UP000095546"/>
    </source>
</evidence>
<evidence type="ECO:0000256" key="3">
    <source>
        <dbReference type="ARBA" id="ARBA00004196"/>
    </source>
</evidence>
<dbReference type="CDD" id="cd02750">
    <property type="entry name" value="MopB_Nitrate-R-NarG-like"/>
    <property type="match status" value="1"/>
</dbReference>
<sequence>MSNIFTKWKHLIPVEKSATGHQQLFEGGREWEDTYRDRWSFDKCVHSTHGVNCTGSCCWNIYVKNGLVAWENQEHNYPETSPDMPDFEPRGCPRGATFSWYLYNPHRIKYPYLRGELAALWREARKEHKTALEAWQSIANDPAKTKRYKEARGKGGFVRSSWDEVSELVASSLLHTAMKYGPDRNFAFAVIPAKSMLSYAAGARFMQLMGGASLSFYDWYADLPPASPQVWGDQTDVPESSDWFNAGYIMTWGSNVPLTRTPDAHFLVEARYKGTKVVSIAPDYAESTAVADTWISLKVGSDAAFAMAMGHVILNEYYWGEPAEFFTEYTRHYTDFPFLVQLHKRADGSYESGRFLNGKDMGRTDKHAEFKHYVIDELTGKLVVPNGTMGDRWDNEKKWNLREEDRDTGAKIVPQLSVFGQFDEVVEVEFPYFGNEREERIIRRMVPAKRVKTKAGEILVTTVYDLTLANYAVDRGLGGACASSYDEDVPYTPKWQEKYTGVPAETCIHTAREFADNAIKTQGKTMVIMGGGINHWFHADVVYRTILNLLLFTGSEGRNGGGWAHYVGQEKLRPAEGWARIMTATDWQAPPRLQNSTSFYYFATDQWRSDEVDMKDLVSPLTSPRYRHAADYNVMAARLGWLPSYPTFNKGGQQLTDEAKAKGEDLKKYVVRSLKDKSLQFAAEDPDAPENFPRNLFVWTANLLGSSAKGNDFFNKYLLGTEHTVFAEEEGPTRPTEIKWREQEELQKPGGAAEGKLDLLIDIDFRMAGTALYSDVVLPTATWYEKDDISSTDMHPFVHPFQAAVDPLWEAKSDWDVFRTLAEAVSKVAKEAELKPYEDLVAVPIGHDSEGETAQPEGLVRDWSKGECEPIPGKTMPNLVPVKRDYTKTYEKWIALGPNVSKKMGSLTMTWDSSDEYEEIRTRNGVIENKDFVSYGMPSIYDARQAVEAVMGLSTTTNGKVAVKAFKSLNEKTGLKGLEHLAKDRENERFTFDEIAAQPKETITSPTFTGSNQGRRYTPFTTNIEELVPFRTVTGRQSFYLDHEMMREYGEAMATFKPILDYRPIKNLLGGTKEITLKYLTPHNKWSTHSMYFDSQQLLTLFRGGQTVWMSEKDAKEIGVRDNDWIELYNHNGVVTSRVAVSPRIPQGTVFMHHAQDRHINVPASKITGTRSGTHNTPTRIHMKPTHMIGGYGQLSYGFNYYGPTGNQRDMYVVARKMQGEVDWLED</sequence>
<dbReference type="EC" id="1.7.99.4" evidence="15"/>
<evidence type="ECO:0000256" key="6">
    <source>
        <dbReference type="ARBA" id="ARBA00022485"/>
    </source>
</evidence>
<proteinExistence type="inferred from homology"/>
<dbReference type="InterPro" id="IPR037943">
    <property type="entry name" value="MopB_CT_Nitrate-R-NarG-like"/>
</dbReference>
<dbReference type="GO" id="GO:0046872">
    <property type="term" value="F:metal ion binding"/>
    <property type="evidence" value="ECO:0007669"/>
    <property type="project" value="UniProtKB-KW"/>
</dbReference>
<evidence type="ECO:0000256" key="11">
    <source>
        <dbReference type="ARBA" id="ARBA00023004"/>
    </source>
</evidence>
<dbReference type="InterPro" id="IPR044906">
    <property type="entry name" value="Nitr_red_alph_N_sf"/>
</dbReference>
<dbReference type="GO" id="GO:0043546">
    <property type="term" value="F:molybdopterin cofactor binding"/>
    <property type="evidence" value="ECO:0007669"/>
    <property type="project" value="InterPro"/>
</dbReference>
<dbReference type="Pfam" id="PF14710">
    <property type="entry name" value="Nitr_red_alph_N"/>
    <property type="match status" value="1"/>
</dbReference>
<evidence type="ECO:0000256" key="4">
    <source>
        <dbReference type="ARBA" id="ARBA00010312"/>
    </source>
</evidence>
<dbReference type="GO" id="GO:0009325">
    <property type="term" value="C:nitrate reductase complex"/>
    <property type="evidence" value="ECO:0007669"/>
    <property type="project" value="InterPro"/>
</dbReference>
<accession>A0A174A3U0</accession>
<dbReference type="NCBIfam" id="TIGR01580">
    <property type="entry name" value="narG"/>
    <property type="match status" value="1"/>
</dbReference>
<evidence type="ECO:0000256" key="1">
    <source>
        <dbReference type="ARBA" id="ARBA00001942"/>
    </source>
</evidence>
<feature type="domain" description="4Fe-4S Mo/W bis-MGD-type" evidence="14">
    <location>
        <begin position="42"/>
        <end position="106"/>
    </location>
</feature>
<dbReference type="PROSITE" id="PS51669">
    <property type="entry name" value="4FE4S_MOW_BIS_MGD"/>
    <property type="match status" value="1"/>
</dbReference>
<dbReference type="InterPro" id="IPR006655">
    <property type="entry name" value="Mopterin_OxRdtase_prok_CS"/>
</dbReference>
<dbReference type="Pfam" id="PF01568">
    <property type="entry name" value="Molydop_binding"/>
    <property type="match status" value="1"/>
</dbReference>
<comment type="similarity">
    <text evidence="4">Belongs to the prokaryotic molybdopterin-containing oxidoreductase family.</text>
</comment>
<dbReference type="GO" id="GO:0051539">
    <property type="term" value="F:4 iron, 4 sulfur cluster binding"/>
    <property type="evidence" value="ECO:0007669"/>
    <property type="project" value="UniProtKB-KW"/>
</dbReference>
<gene>
    <name evidence="15" type="primary">narG</name>
    <name evidence="15" type="ORF">ERS852385_01445</name>
</gene>
<dbReference type="AlphaFoldDB" id="A0A174A3U0"/>
<evidence type="ECO:0000256" key="13">
    <source>
        <dbReference type="ARBA" id="ARBA00023063"/>
    </source>
</evidence>
<evidence type="ECO:0000256" key="9">
    <source>
        <dbReference type="ARBA" id="ARBA00022982"/>
    </source>
</evidence>
<evidence type="ECO:0000259" key="14">
    <source>
        <dbReference type="PROSITE" id="PS51669"/>
    </source>
</evidence>
<comment type="subcellular location">
    <subcellularLocation>
        <location evidence="3">Cell envelope</location>
    </subcellularLocation>
</comment>
<dbReference type="Gene3D" id="4.10.1200.10">
    <property type="entry name" value="nitrate reductase tail"/>
    <property type="match status" value="1"/>
</dbReference>
<keyword evidence="13" id="KW-0534">Nitrate assimilation</keyword>
<evidence type="ECO:0000256" key="12">
    <source>
        <dbReference type="ARBA" id="ARBA00023014"/>
    </source>
</evidence>
<comment type="cofactor">
    <cofactor evidence="1">
        <name>Mo-bis(molybdopterin guanine dinucleotide)</name>
        <dbReference type="ChEBI" id="CHEBI:60539"/>
    </cofactor>
</comment>
<dbReference type="OrthoDB" id="9759518at2"/>
<keyword evidence="5" id="KW-0813">Transport</keyword>
<evidence type="ECO:0000256" key="10">
    <source>
        <dbReference type="ARBA" id="ARBA00023002"/>
    </source>
</evidence>
<keyword evidence="10 15" id="KW-0560">Oxidoreductase</keyword>
<dbReference type="PANTHER" id="PTHR43105:SF2">
    <property type="entry name" value="RESPIRATORY NITRATE REDUCTASE 2 ALPHA CHAIN"/>
    <property type="match status" value="1"/>
</dbReference>
<dbReference type="GO" id="GO:0030313">
    <property type="term" value="C:cell envelope"/>
    <property type="evidence" value="ECO:0007669"/>
    <property type="project" value="UniProtKB-SubCell"/>
</dbReference>
<evidence type="ECO:0000256" key="2">
    <source>
        <dbReference type="ARBA" id="ARBA00001966"/>
    </source>
</evidence>
<dbReference type="Gene3D" id="3.40.50.12440">
    <property type="match status" value="1"/>
</dbReference>
<evidence type="ECO:0000313" key="15">
    <source>
        <dbReference type="EMBL" id="CUN82175.1"/>
    </source>
</evidence>
<dbReference type="eggNOG" id="COG5013">
    <property type="taxonomic scope" value="Bacteria"/>
</dbReference>
<dbReference type="GO" id="GO:0008940">
    <property type="term" value="F:nitrate reductase activity"/>
    <property type="evidence" value="ECO:0007669"/>
    <property type="project" value="InterPro"/>
</dbReference>
<keyword evidence="6" id="KW-0004">4Fe-4S</keyword>
<evidence type="ECO:0000256" key="5">
    <source>
        <dbReference type="ARBA" id="ARBA00022448"/>
    </source>
</evidence>
<keyword evidence="9" id="KW-0249">Electron transport</keyword>
<evidence type="ECO:0000256" key="8">
    <source>
        <dbReference type="ARBA" id="ARBA00022723"/>
    </source>
</evidence>
<dbReference type="InterPro" id="IPR006657">
    <property type="entry name" value="MoPterin_dinucl-bd_dom"/>
</dbReference>
<protein>
    <submittedName>
        <fullName evidence="15">Respiratory nitrate reductase 1 alpha chain</fullName>
        <ecNumber evidence="15">1.7.99.4</ecNumber>
    </submittedName>
</protein>
<organism evidence="15 16">
    <name type="scientific">Mitsuokella jalaludinii</name>
    <dbReference type="NCBI Taxonomy" id="187979"/>
    <lineage>
        <taxon>Bacteria</taxon>
        <taxon>Bacillati</taxon>
        <taxon>Bacillota</taxon>
        <taxon>Negativicutes</taxon>
        <taxon>Selenomonadales</taxon>
        <taxon>Selenomonadaceae</taxon>
        <taxon>Mitsuokella</taxon>
    </lineage>
</organism>
<dbReference type="SUPFAM" id="SSF53706">
    <property type="entry name" value="Formate dehydrogenase/DMSO reductase, domains 1-3"/>
    <property type="match status" value="1"/>
</dbReference>
<keyword evidence="8" id="KW-0479">Metal-binding</keyword>
<dbReference type="Proteomes" id="UP000095546">
    <property type="component" value="Unassembled WGS sequence"/>
</dbReference>
<dbReference type="SUPFAM" id="SSF50692">
    <property type="entry name" value="ADC-like"/>
    <property type="match status" value="1"/>
</dbReference>
<dbReference type="InterPro" id="IPR009010">
    <property type="entry name" value="Asp_de-COase-like_dom_sf"/>
</dbReference>
<dbReference type="Pfam" id="PF00384">
    <property type="entry name" value="Molybdopterin"/>
    <property type="match status" value="1"/>
</dbReference>
<dbReference type="STRING" id="187979.ERS852385_01445"/>
<dbReference type="GO" id="GO:0016020">
    <property type="term" value="C:membrane"/>
    <property type="evidence" value="ECO:0007669"/>
    <property type="project" value="TreeGrafter"/>
</dbReference>
<keyword evidence="16" id="KW-1185">Reference proteome</keyword>
<dbReference type="CDD" id="cd02776">
    <property type="entry name" value="MopB_CT_Nitrate-R-NarG-like"/>
    <property type="match status" value="1"/>
</dbReference>
<dbReference type="InterPro" id="IPR006963">
    <property type="entry name" value="Mopterin_OxRdtase_4Fe-4S_dom"/>
</dbReference>
<keyword evidence="7" id="KW-0500">Molybdenum</keyword>